<dbReference type="AlphaFoldDB" id="A1STZ2"/>
<dbReference type="KEGG" id="pin:Ping_1119"/>
<dbReference type="RefSeq" id="WP_011769520.1">
    <property type="nucleotide sequence ID" value="NC_008709.1"/>
</dbReference>
<proteinExistence type="predicted"/>
<sequence length="132" mass="14469">MIKNIDLTIDITKAEQLLSGSDAFILNIVALWCSDCTAQAENLPAFAQLLSDQGMPVYQLNVQNIKDQYLSAQHKALTIKLGGRGYPRTVLMLGNKIVDSDNIEIISAEQLATLANKFTLLLSNSQCIKDSL</sequence>
<keyword evidence="2" id="KW-1185">Reference proteome</keyword>
<dbReference type="SUPFAM" id="SSF52833">
    <property type="entry name" value="Thioredoxin-like"/>
    <property type="match status" value="1"/>
</dbReference>
<dbReference type="HOGENOM" id="CLU_2057629_0_0_6"/>
<dbReference type="Proteomes" id="UP000000639">
    <property type="component" value="Chromosome"/>
</dbReference>
<dbReference type="STRING" id="357804.Ping_1119"/>
<name>A1STZ2_PSYIN</name>
<accession>A1STZ2</accession>
<dbReference type="Gene3D" id="3.40.30.10">
    <property type="entry name" value="Glutaredoxin"/>
    <property type="match status" value="1"/>
</dbReference>
<evidence type="ECO:0000313" key="2">
    <source>
        <dbReference type="Proteomes" id="UP000000639"/>
    </source>
</evidence>
<dbReference type="OrthoDB" id="6105580at2"/>
<protein>
    <submittedName>
        <fullName evidence="1">Periplasmic thioredoxin of cytochrome c-type biogenesis</fullName>
    </submittedName>
</protein>
<dbReference type="InterPro" id="IPR036249">
    <property type="entry name" value="Thioredoxin-like_sf"/>
</dbReference>
<reference evidence="1 2" key="1">
    <citation type="submission" date="2007-01" db="EMBL/GenBank/DDBJ databases">
        <title>Complete sequence of Psychromonas ingrahamii 37.</title>
        <authorList>
            <consortium name="US DOE Joint Genome Institute"/>
            <person name="Copeland A."/>
            <person name="Lucas S."/>
            <person name="Lapidus A."/>
            <person name="Barry K."/>
            <person name="Detter J.C."/>
            <person name="Glavina del Rio T."/>
            <person name="Hammon N."/>
            <person name="Israni S."/>
            <person name="Dalin E."/>
            <person name="Tice H."/>
            <person name="Pitluck S."/>
            <person name="Thompson L.S."/>
            <person name="Brettin T."/>
            <person name="Bruce D."/>
            <person name="Han C."/>
            <person name="Tapia R."/>
            <person name="Schmutz J."/>
            <person name="Larimer F."/>
            <person name="Land M."/>
            <person name="Hauser L."/>
            <person name="Kyrpides N."/>
            <person name="Ivanova N."/>
            <person name="Staley J."/>
            <person name="Richardson P."/>
        </authorList>
    </citation>
    <scope>NUCLEOTIDE SEQUENCE [LARGE SCALE GENOMIC DNA]</scope>
    <source>
        <strain evidence="1 2">37</strain>
    </source>
</reference>
<dbReference type="eggNOG" id="COG0526">
    <property type="taxonomic scope" value="Bacteria"/>
</dbReference>
<dbReference type="EMBL" id="CP000510">
    <property type="protein sequence ID" value="ABM02957.1"/>
    <property type="molecule type" value="Genomic_DNA"/>
</dbReference>
<gene>
    <name evidence="1" type="ordered locus">Ping_1119</name>
</gene>
<organism evidence="1 2">
    <name type="scientific">Psychromonas ingrahamii (strain DSM 17664 / CCUG 51855 / 37)</name>
    <dbReference type="NCBI Taxonomy" id="357804"/>
    <lineage>
        <taxon>Bacteria</taxon>
        <taxon>Pseudomonadati</taxon>
        <taxon>Pseudomonadota</taxon>
        <taxon>Gammaproteobacteria</taxon>
        <taxon>Alteromonadales</taxon>
        <taxon>Psychromonadaceae</taxon>
        <taxon>Psychromonas</taxon>
    </lineage>
</organism>
<evidence type="ECO:0000313" key="1">
    <source>
        <dbReference type="EMBL" id="ABM02957.1"/>
    </source>
</evidence>